<dbReference type="VEuPathDB" id="FungiDB:VP01_663g1"/>
<proteinExistence type="predicted"/>
<comment type="caution">
    <text evidence="1">The sequence shown here is derived from an EMBL/GenBank/DDBJ whole genome shotgun (WGS) entry which is preliminary data.</text>
</comment>
<dbReference type="AlphaFoldDB" id="A0A0L6UF10"/>
<organism evidence="1 2">
    <name type="scientific">Puccinia sorghi</name>
    <dbReference type="NCBI Taxonomy" id="27349"/>
    <lineage>
        <taxon>Eukaryota</taxon>
        <taxon>Fungi</taxon>
        <taxon>Dikarya</taxon>
        <taxon>Basidiomycota</taxon>
        <taxon>Pucciniomycotina</taxon>
        <taxon>Pucciniomycetes</taxon>
        <taxon>Pucciniales</taxon>
        <taxon>Pucciniaceae</taxon>
        <taxon>Puccinia</taxon>
    </lineage>
</organism>
<reference evidence="1 2" key="1">
    <citation type="submission" date="2015-08" db="EMBL/GenBank/DDBJ databases">
        <title>Next Generation Sequencing and Analysis of the Genome of Puccinia sorghi L Schw, the Causal Agent of Maize Common Rust.</title>
        <authorList>
            <person name="Rochi L."/>
            <person name="Burguener G."/>
            <person name="Darino M."/>
            <person name="Turjanski A."/>
            <person name="Kreff E."/>
            <person name="Dieguez M.J."/>
            <person name="Sacco F."/>
        </authorList>
    </citation>
    <scope>NUCLEOTIDE SEQUENCE [LARGE SCALE GENOMIC DNA]</scope>
    <source>
        <strain evidence="1 2">RO10H11247</strain>
    </source>
</reference>
<dbReference type="EMBL" id="LAVV01011985">
    <property type="protein sequence ID" value="KNZ47149.1"/>
    <property type="molecule type" value="Genomic_DNA"/>
</dbReference>
<name>A0A0L6UF10_9BASI</name>
<protein>
    <submittedName>
        <fullName evidence="1">Uncharacterized protein</fullName>
    </submittedName>
</protein>
<accession>A0A0L6UF10</accession>
<sequence>MGLVIILRLEADDTPLPDWDGTRPAEDCSSIVGDLATITSKRERRRFLSSSANRQAIVLGPRVSYSSVNPCLDPCKLLIKIHLIFRSTWSLSMVLWTIQLSDYRYPLSTYHSSKKVHIDVLCILHTTIMKGFLTTLVHPVILQFRQALGRSAYSIRMHVAFDPQNLFRNCGADHRIKWEKCPAIGKNARFRSVNCSRPARSLI</sequence>
<dbReference type="Proteomes" id="UP000037035">
    <property type="component" value="Unassembled WGS sequence"/>
</dbReference>
<gene>
    <name evidence="1" type="ORF">VP01_663g1</name>
</gene>
<evidence type="ECO:0000313" key="2">
    <source>
        <dbReference type="Proteomes" id="UP000037035"/>
    </source>
</evidence>
<dbReference type="STRING" id="27349.A0A0L6UF10"/>
<evidence type="ECO:0000313" key="1">
    <source>
        <dbReference type="EMBL" id="KNZ47149.1"/>
    </source>
</evidence>
<keyword evidence="2" id="KW-1185">Reference proteome</keyword>